<feature type="domain" description="ABC transporter" evidence="5">
    <location>
        <begin position="4"/>
        <end position="234"/>
    </location>
</feature>
<dbReference type="Gene3D" id="3.40.50.300">
    <property type="entry name" value="P-loop containing nucleotide triphosphate hydrolases"/>
    <property type="match status" value="1"/>
</dbReference>
<dbReference type="InterPro" id="IPR017871">
    <property type="entry name" value="ABC_transporter-like_CS"/>
</dbReference>
<comment type="caution">
    <text evidence="6">The sequence shown here is derived from an EMBL/GenBank/DDBJ whole genome shotgun (WGS) entry which is preliminary data.</text>
</comment>
<gene>
    <name evidence="6" type="ORF">ABFO16_06535</name>
</gene>
<dbReference type="RefSeq" id="WP_211148665.1">
    <property type="nucleotide sequence ID" value="NZ_JBBMEY010000022.1"/>
</dbReference>
<dbReference type="GO" id="GO:0005524">
    <property type="term" value="F:ATP binding"/>
    <property type="evidence" value="ECO:0007669"/>
    <property type="project" value="UniProtKB-KW"/>
</dbReference>
<proteinExistence type="inferred from homology"/>
<protein>
    <submittedName>
        <fullName evidence="6">ABC transporter ATP-binding protein</fullName>
    </submittedName>
</protein>
<evidence type="ECO:0000259" key="5">
    <source>
        <dbReference type="PROSITE" id="PS50893"/>
    </source>
</evidence>
<reference evidence="6 7" key="1">
    <citation type="submission" date="2024-03" db="EMBL/GenBank/DDBJ databases">
        <title>Human intestinal bacterial collection.</title>
        <authorList>
            <person name="Pauvert C."/>
            <person name="Hitch T.C.A."/>
            <person name="Clavel T."/>
        </authorList>
    </citation>
    <scope>NUCLEOTIDE SEQUENCE [LARGE SCALE GENOMIC DNA]</scope>
    <source>
        <strain evidence="6 7">CLA-AP-H18</strain>
    </source>
</reference>
<accession>A0ABV1HUA2</accession>
<organism evidence="6 7">
    <name type="scientific">Ruminococcoides intestinihominis</name>
    <dbReference type="NCBI Taxonomy" id="3133161"/>
    <lineage>
        <taxon>Bacteria</taxon>
        <taxon>Bacillati</taxon>
        <taxon>Bacillota</taxon>
        <taxon>Clostridia</taxon>
        <taxon>Eubacteriales</taxon>
        <taxon>Oscillospiraceae</taxon>
        <taxon>Ruminococcoides</taxon>
    </lineage>
</organism>
<dbReference type="Proteomes" id="UP001478133">
    <property type="component" value="Unassembled WGS sequence"/>
</dbReference>
<dbReference type="InterPro" id="IPR027417">
    <property type="entry name" value="P-loop_NTPase"/>
</dbReference>
<dbReference type="PANTHER" id="PTHR43335">
    <property type="entry name" value="ABC TRANSPORTER, ATP-BINDING PROTEIN"/>
    <property type="match status" value="1"/>
</dbReference>
<evidence type="ECO:0000313" key="7">
    <source>
        <dbReference type="Proteomes" id="UP001478133"/>
    </source>
</evidence>
<dbReference type="PROSITE" id="PS00211">
    <property type="entry name" value="ABC_TRANSPORTER_1"/>
    <property type="match status" value="1"/>
</dbReference>
<evidence type="ECO:0000256" key="4">
    <source>
        <dbReference type="ARBA" id="ARBA00022840"/>
    </source>
</evidence>
<keyword evidence="3" id="KW-0547">Nucleotide-binding</keyword>
<dbReference type="EMBL" id="JBBMFI010000021">
    <property type="protein sequence ID" value="MEQ2565893.1"/>
    <property type="molecule type" value="Genomic_DNA"/>
</dbReference>
<dbReference type="Pfam" id="PF00005">
    <property type="entry name" value="ABC_tran"/>
    <property type="match status" value="1"/>
</dbReference>
<evidence type="ECO:0000256" key="3">
    <source>
        <dbReference type="ARBA" id="ARBA00022741"/>
    </source>
</evidence>
<dbReference type="PROSITE" id="PS50893">
    <property type="entry name" value="ABC_TRANSPORTER_2"/>
    <property type="match status" value="1"/>
</dbReference>
<dbReference type="CDD" id="cd03264">
    <property type="entry name" value="ABC_drug_resistance_like"/>
    <property type="match status" value="1"/>
</dbReference>
<dbReference type="InterPro" id="IPR003593">
    <property type="entry name" value="AAA+_ATPase"/>
</dbReference>
<sequence>MPKLEIKNISKTYKKGTVKALDNFSVTLTSGVYGLLGPNGAGKSTLMNIITDNLNSDSGKVLYDGEDIKKLGKGYRSVLGYMPQQQGLYDDFTLNRFLWYMSALKGLKKKEAKEKITSLLKTVNLTNSAHKKLGGFSGGMKQRALIAQALLNDPKILILDEPTAGLDPKERIRIRNFVSEIAEDKIVLISTHVVSDIEFIAKEIVLLKQGKLVSHDTCPNLVGEIENKVVEVEINREELKYFQNNYRVSNLYHNDDKIIVRLVTNNPPKDHKSTIVKPTLEDLYLYVFEQGL</sequence>
<evidence type="ECO:0000313" key="6">
    <source>
        <dbReference type="EMBL" id="MEQ2565893.1"/>
    </source>
</evidence>
<keyword evidence="7" id="KW-1185">Reference proteome</keyword>
<name>A0ABV1HUA2_9FIRM</name>
<keyword evidence="4 6" id="KW-0067">ATP-binding</keyword>
<dbReference type="InterPro" id="IPR003439">
    <property type="entry name" value="ABC_transporter-like_ATP-bd"/>
</dbReference>
<evidence type="ECO:0000256" key="1">
    <source>
        <dbReference type="ARBA" id="ARBA00005417"/>
    </source>
</evidence>
<dbReference type="SMART" id="SM00382">
    <property type="entry name" value="AAA"/>
    <property type="match status" value="1"/>
</dbReference>
<comment type="similarity">
    <text evidence="1">Belongs to the ABC transporter superfamily.</text>
</comment>
<keyword evidence="2" id="KW-0813">Transport</keyword>
<evidence type="ECO:0000256" key="2">
    <source>
        <dbReference type="ARBA" id="ARBA00022448"/>
    </source>
</evidence>
<dbReference type="SUPFAM" id="SSF52540">
    <property type="entry name" value="P-loop containing nucleoside triphosphate hydrolases"/>
    <property type="match status" value="1"/>
</dbReference>
<dbReference type="PANTHER" id="PTHR43335:SF2">
    <property type="entry name" value="ABC TRANSPORTER, ATP-BINDING PROTEIN"/>
    <property type="match status" value="1"/>
</dbReference>